<keyword evidence="4" id="KW-1185">Reference proteome</keyword>
<organism evidence="3 4">
    <name type="scientific">Spheniscus mendiculus</name>
    <name type="common">Galapagos penguin</name>
    <dbReference type="NCBI Taxonomy" id="156760"/>
    <lineage>
        <taxon>Eukaryota</taxon>
        <taxon>Metazoa</taxon>
        <taxon>Chordata</taxon>
        <taxon>Craniata</taxon>
        <taxon>Vertebrata</taxon>
        <taxon>Euteleostomi</taxon>
        <taxon>Archelosauria</taxon>
        <taxon>Archosauria</taxon>
        <taxon>Dinosauria</taxon>
        <taxon>Saurischia</taxon>
        <taxon>Theropoda</taxon>
        <taxon>Coelurosauria</taxon>
        <taxon>Aves</taxon>
        <taxon>Neognathae</taxon>
        <taxon>Neoaves</taxon>
        <taxon>Aequornithes</taxon>
        <taxon>Sphenisciformes</taxon>
        <taxon>Spheniscidae</taxon>
        <taxon>Spheniscus</taxon>
    </lineage>
</organism>
<sequence length="179" mass="20539">LKDFLPTDDPAWDPNDVTQRLLISGYQQLILFGITNGIPKPKNLSKLYQVVQGKEETPSAFYERLCEVARQWTDLDPKRESDNLTFVTLFVGQSNPDMRRKLQKIEGPNGRSIEHLLEVAWRVYNNKEEVEKKQQEKEQVKKDTRKARLLAAVAQENQRKGPRPRGPPFMGRPGPTGLS</sequence>
<name>A0A8J4I734_SPHME</name>
<dbReference type="AlphaFoldDB" id="A0A8J4I734"/>
<evidence type="ECO:0000313" key="4">
    <source>
        <dbReference type="Proteomes" id="UP000785099"/>
    </source>
</evidence>
<accession>A0A8J4I734</accession>
<feature type="compositionally biased region" description="Basic and acidic residues" evidence="1">
    <location>
        <begin position="130"/>
        <end position="142"/>
    </location>
</feature>
<feature type="domain" description="Core shell protein Gag P30" evidence="2">
    <location>
        <begin position="5"/>
        <end position="125"/>
    </location>
</feature>
<evidence type="ECO:0000313" key="3">
    <source>
        <dbReference type="EMBL" id="KAF1408163.1"/>
    </source>
</evidence>
<protein>
    <recommendedName>
        <fullName evidence="2">Core shell protein Gag P30 domain-containing protein</fullName>
    </recommendedName>
</protein>
<dbReference type="GO" id="GO:0019068">
    <property type="term" value="P:virion assembly"/>
    <property type="evidence" value="ECO:0007669"/>
    <property type="project" value="InterPro"/>
</dbReference>
<gene>
    <name evidence="3" type="ORF">FQV24_0015375</name>
</gene>
<proteinExistence type="predicted"/>
<feature type="non-terminal residue" evidence="3">
    <location>
        <position position="1"/>
    </location>
</feature>
<feature type="compositionally biased region" description="Low complexity" evidence="1">
    <location>
        <begin position="168"/>
        <end position="179"/>
    </location>
</feature>
<dbReference type="InterPro" id="IPR003036">
    <property type="entry name" value="Gag_P30"/>
</dbReference>
<comment type="caution">
    <text evidence="3">The sequence shown here is derived from an EMBL/GenBank/DDBJ whole genome shotgun (WGS) entry which is preliminary data.</text>
</comment>
<dbReference type="EMBL" id="VUKU01022574">
    <property type="protein sequence ID" value="KAF1408163.1"/>
    <property type="molecule type" value="Genomic_DNA"/>
</dbReference>
<evidence type="ECO:0000259" key="2">
    <source>
        <dbReference type="Pfam" id="PF02093"/>
    </source>
</evidence>
<reference evidence="3 4" key="1">
    <citation type="journal article" date="2019" name="Gigascience">
        <title>High-coverage genomes to elucidate the evolution of penguins.</title>
        <authorList>
            <person name="Pan H."/>
            <person name="Cole T.L."/>
            <person name="Bi X."/>
            <person name="Fang M."/>
            <person name="Zhou C."/>
            <person name="Yang Z."/>
            <person name="Ksepka D.T."/>
            <person name="Hart T."/>
            <person name="Bouzat J.L."/>
            <person name="Argilla L.S."/>
            <person name="Bertelsen M.F."/>
            <person name="Boersma P.D."/>
            <person name="Bost C.A."/>
            <person name="Cherel Y."/>
            <person name="Dann P."/>
            <person name="Fiddaman S.R."/>
            <person name="Howard P."/>
            <person name="Labuschagne K."/>
            <person name="Mattern T."/>
            <person name="Miller G."/>
            <person name="Parker P."/>
            <person name="Phillips R.A."/>
            <person name="Quillfeldt P."/>
            <person name="Ryan P.G."/>
            <person name="Taylor H."/>
            <person name="Thompson D.R."/>
            <person name="Young M.J."/>
            <person name="Ellegaard M.R."/>
            <person name="Gilbert M.T.P."/>
            <person name="Sinding M.S."/>
            <person name="Pacheco G."/>
            <person name="Shepherd L.D."/>
            <person name="Tennyson A.J.D."/>
            <person name="Grosser S."/>
            <person name="Kay E."/>
            <person name="Nupen L.J."/>
            <person name="Ellenberg U."/>
            <person name="Houston D.M."/>
            <person name="Reeve A.H."/>
            <person name="Johnson K."/>
            <person name="Masello J.F."/>
            <person name="Stracke T."/>
            <person name="McKinlay B."/>
            <person name="Borboroglu P.G."/>
            <person name="Zhang D.X."/>
            <person name="Zhang G."/>
        </authorList>
    </citation>
    <scope>NUCLEOTIDE SEQUENCE [LARGE SCALE GENOMIC DNA]</scope>
    <source>
        <strain evidence="3">GAPE 212</strain>
    </source>
</reference>
<dbReference type="InterPro" id="IPR050462">
    <property type="entry name" value="Retroviral_Gag-Pol_poly"/>
</dbReference>
<dbReference type="Proteomes" id="UP000785099">
    <property type="component" value="Unassembled WGS sequence"/>
</dbReference>
<feature type="region of interest" description="Disordered" evidence="1">
    <location>
        <begin position="130"/>
        <end position="179"/>
    </location>
</feature>
<feature type="non-terminal residue" evidence="3">
    <location>
        <position position="179"/>
    </location>
</feature>
<dbReference type="PANTHER" id="PTHR33166">
    <property type="entry name" value="GAG_P30 DOMAIN-CONTAINING PROTEIN"/>
    <property type="match status" value="1"/>
</dbReference>
<evidence type="ECO:0000256" key="1">
    <source>
        <dbReference type="SAM" id="MobiDB-lite"/>
    </source>
</evidence>
<dbReference type="Pfam" id="PF02093">
    <property type="entry name" value="Gag_p30"/>
    <property type="match status" value="1"/>
</dbReference>